<evidence type="ECO:0000256" key="4">
    <source>
        <dbReference type="SAM" id="MobiDB-lite"/>
    </source>
</evidence>
<dbReference type="GO" id="GO:0051301">
    <property type="term" value="P:cell division"/>
    <property type="evidence" value="ECO:0007669"/>
    <property type="project" value="UniProtKB-KW"/>
</dbReference>
<dbReference type="HAMAP" id="MF_01197">
    <property type="entry name" value="SepF"/>
    <property type="match status" value="1"/>
</dbReference>
<evidence type="ECO:0000256" key="2">
    <source>
        <dbReference type="ARBA" id="ARBA00023210"/>
    </source>
</evidence>
<evidence type="ECO:0000313" key="6">
    <source>
        <dbReference type="EMBL" id="AQX44692.1"/>
    </source>
</evidence>
<dbReference type="Proteomes" id="UP000503178">
    <property type="component" value="Chromatophore Pltd"/>
</dbReference>
<dbReference type="EMBL" id="KY124271">
    <property type="protein sequence ID" value="AQX44692.1"/>
    <property type="molecule type" value="Genomic_DNA"/>
</dbReference>
<dbReference type="Gene3D" id="3.30.110.150">
    <property type="entry name" value="SepF-like protein"/>
    <property type="match status" value="1"/>
</dbReference>
<name>A0A1L5YB50_9EUKA</name>
<dbReference type="AlphaFoldDB" id="A0A1L5YB50"/>
<evidence type="ECO:0000313" key="7">
    <source>
        <dbReference type="EMBL" id="BBL85900.1"/>
    </source>
</evidence>
<evidence type="ECO:0008006" key="9">
    <source>
        <dbReference type="Google" id="ProtNLM"/>
    </source>
</evidence>
<evidence type="ECO:0000313" key="8">
    <source>
        <dbReference type="Proteomes" id="UP000503178"/>
    </source>
</evidence>
<evidence type="ECO:0000256" key="1">
    <source>
        <dbReference type="ARBA" id="ARBA00022618"/>
    </source>
</evidence>
<feature type="compositionally biased region" description="Low complexity" evidence="4">
    <location>
        <begin position="79"/>
        <end position="89"/>
    </location>
</feature>
<gene>
    <name evidence="7" type="primary">MYN1_Chr_87</name>
    <name evidence="5" type="ORF">PCKR_126</name>
    <name evidence="6" type="ORF">PFK_126</name>
    <name evidence="7" type="ORF">PMYN1_Chma88</name>
</gene>
<feature type="region of interest" description="Disordered" evidence="4">
    <location>
        <begin position="66"/>
        <end position="89"/>
    </location>
</feature>
<evidence type="ECO:0000256" key="3">
    <source>
        <dbReference type="ARBA" id="ARBA00023306"/>
    </source>
</evidence>
<dbReference type="InterPro" id="IPR007561">
    <property type="entry name" value="Cell_div_SepF/SepF-rel"/>
</dbReference>
<keyword evidence="3" id="KW-0131">Cell cycle</keyword>
<dbReference type="EMBL" id="LC490351">
    <property type="protein sequence ID" value="BBL85900.1"/>
    <property type="molecule type" value="Genomic_DNA"/>
</dbReference>
<protein>
    <recommendedName>
        <fullName evidence="9">Cell division protein SepF</fullName>
    </recommendedName>
</protein>
<organism evidence="5">
    <name type="scientific">Paulinella micropora</name>
    <dbReference type="NCBI Taxonomy" id="1928728"/>
    <lineage>
        <taxon>Eukaryota</taxon>
        <taxon>Sar</taxon>
        <taxon>Rhizaria</taxon>
        <taxon>Cercozoa</taxon>
        <taxon>Imbricatea</taxon>
        <taxon>Silicofilosea</taxon>
        <taxon>Euglyphida</taxon>
        <taxon>Paulinellidae</taxon>
        <taxon>Paulinella</taxon>
    </lineage>
</organism>
<dbReference type="PANTHER" id="PTHR35798">
    <property type="entry name" value="CELL DIVISION PROTEIN SEPF"/>
    <property type="match status" value="1"/>
</dbReference>
<keyword evidence="8" id="KW-1185">Reference proteome</keyword>
<keyword evidence="5" id="KW-0934">Plastid</keyword>
<reference evidence="7 8" key="2">
    <citation type="submission" date="2019-06" db="EMBL/GenBank/DDBJ databases">
        <title>A hidden player of endosymbiotic evolution: DNA virus triggered massive gene transfer.</title>
        <authorList>
            <person name="Matsuo M."/>
            <person name="Katahata A."/>
            <person name="Tachikawa M."/>
            <person name="Minakuchi Y."/>
            <person name="Noguchi H."/>
            <person name="Toyoda A."/>
            <person name="Fujiyama A."/>
            <person name="Suzuki Y."/>
            <person name="Satoh S."/>
            <person name="Nakayama T."/>
            <person name="Kamikawa R."/>
            <person name="Nomura M."/>
            <person name="Inagaki Y."/>
            <person name="Ishida K."/>
            <person name="Obokata J."/>
        </authorList>
    </citation>
    <scope>NUCLEOTIDE SEQUENCE [LARGE SCALE GENOMIC DNA]</scope>
    <source>
        <strain evidence="7 8">MYN1</strain>
    </source>
</reference>
<geneLocation type="plastid" evidence="5"/>
<reference evidence="5" key="1">
    <citation type="journal article" date="2017" name="Protist">
        <title>Diversity of the Photosynthetic Paulinella Species, with the Description of Paulinella micropora sp. nov. and the Chromatophore Genome Sequence for strain KR01.</title>
        <authorList>
            <person name="Lhee D."/>
            <person name="Yang E.C."/>
            <person name="Kim J.I."/>
            <person name="Nakayama T."/>
            <person name="Zuccarello G."/>
            <person name="Andersen R.A."/>
            <person name="Yoon H.S."/>
        </authorList>
    </citation>
    <scope>NUCLEOTIDE SEQUENCE</scope>
    <source>
        <strain evidence="6">FK01</strain>
        <strain evidence="5">KR01</strain>
    </source>
</reference>
<dbReference type="InterPro" id="IPR038594">
    <property type="entry name" value="SepF-like_sf"/>
</dbReference>
<dbReference type="EMBL" id="KX897545">
    <property type="protein sequence ID" value="APP87925.1"/>
    <property type="molecule type" value="Genomic_DNA"/>
</dbReference>
<dbReference type="PANTHER" id="PTHR35798:SF1">
    <property type="entry name" value="CELL DIVISION PROTEIN SEPF"/>
    <property type="match status" value="1"/>
</dbReference>
<keyword evidence="1" id="KW-0132">Cell division</keyword>
<sequence length="263" mass="29514">MYPSLLTRLRSVVAGDDYQFNPDDIFSHHSDDKYLSDSDESSTLSIDQLDHKNVIKPIPIAEDYTNQDIGGKNYDDSRQSSSFSFSPPSRSVIDYENKISRNEPHYSLNANIQENQQVSKGVGLSEIAAELIIIKPSQLDDISVAIRTLQERKAIMLNLTTLDMDKAQRAVDLMAGGTFAIQGWQEQVSEKIFLFAPNSINCTLSNRSETQEKFSLGYKSKTSPSVNMTASQWFTYKVGTIESSLNSTLHRARIETTKQTLLN</sequence>
<dbReference type="Pfam" id="PF04472">
    <property type="entry name" value="SepF"/>
    <property type="match status" value="1"/>
</dbReference>
<proteinExistence type="inferred from homology"/>
<dbReference type="InterPro" id="IPR023052">
    <property type="entry name" value="Cell_div_SepF"/>
</dbReference>
<evidence type="ECO:0000313" key="5">
    <source>
        <dbReference type="EMBL" id="APP87925.1"/>
    </source>
</evidence>
<keyword evidence="2" id="KW-0717">Septation</keyword>
<accession>A0A1L5YB50</accession>